<dbReference type="PROSITE" id="PS50283">
    <property type="entry name" value="NA_SOLUT_SYMP_3"/>
    <property type="match status" value="1"/>
</dbReference>
<dbReference type="GO" id="GO:0005886">
    <property type="term" value="C:plasma membrane"/>
    <property type="evidence" value="ECO:0007669"/>
    <property type="project" value="TreeGrafter"/>
</dbReference>
<comment type="caution">
    <text evidence="8">The sequence shown here is derived from an EMBL/GenBank/DDBJ whole genome shotgun (WGS) entry which is preliminary data.</text>
</comment>
<evidence type="ECO:0000256" key="7">
    <source>
        <dbReference type="SAM" id="Phobius"/>
    </source>
</evidence>
<feature type="transmembrane region" description="Helical" evidence="7">
    <location>
        <begin position="129"/>
        <end position="149"/>
    </location>
</feature>
<dbReference type="NCBIfam" id="TIGR00813">
    <property type="entry name" value="sss"/>
    <property type="match status" value="1"/>
</dbReference>
<dbReference type="PANTHER" id="PTHR11819:SF195">
    <property type="entry name" value="SODIUM_GLUCOSE COTRANSPORTER 4"/>
    <property type="match status" value="1"/>
</dbReference>
<dbReference type="Pfam" id="PF00474">
    <property type="entry name" value="SSF"/>
    <property type="match status" value="1"/>
</dbReference>
<feature type="transmembrane region" description="Helical" evidence="7">
    <location>
        <begin position="412"/>
        <end position="430"/>
    </location>
</feature>
<gene>
    <name evidence="8" type="ORF">F0P93_27515</name>
</gene>
<dbReference type="Proteomes" id="UP000326344">
    <property type="component" value="Unassembled WGS sequence"/>
</dbReference>
<dbReference type="Gene3D" id="1.20.1730.10">
    <property type="entry name" value="Sodium/glucose cotransporter"/>
    <property type="match status" value="1"/>
</dbReference>
<feature type="transmembrane region" description="Helical" evidence="7">
    <location>
        <begin position="465"/>
        <end position="486"/>
    </location>
</feature>
<protein>
    <submittedName>
        <fullName evidence="8">Sodium/solute symporter</fullName>
    </submittedName>
</protein>
<evidence type="ECO:0000256" key="3">
    <source>
        <dbReference type="ARBA" id="ARBA00022692"/>
    </source>
</evidence>
<comment type="similarity">
    <text evidence="2 6">Belongs to the sodium:solute symporter (SSF) (TC 2.A.21) family.</text>
</comment>
<feature type="transmembrane region" description="Helical" evidence="7">
    <location>
        <begin position="275"/>
        <end position="303"/>
    </location>
</feature>
<dbReference type="EMBL" id="VTWS01000009">
    <property type="protein sequence ID" value="KAA9346753.1"/>
    <property type="molecule type" value="Genomic_DNA"/>
</dbReference>
<evidence type="ECO:0000256" key="6">
    <source>
        <dbReference type="RuleBase" id="RU362091"/>
    </source>
</evidence>
<evidence type="ECO:0000256" key="4">
    <source>
        <dbReference type="ARBA" id="ARBA00022989"/>
    </source>
</evidence>
<sequence>MPTTFPMNNFHLTLTDIVIIVAEILVVVVVGLLAARKVVRTTEGYFLASGRMPWYLIGAAFVSTSVSSEQIVGTIGATYKGGLAIANWEWWCLPTYSLMMVFFIPLYLRNKIVTVPELLNRRFGPACGAIYSSVILVGYVFIFLPPVLYGGSLTLSELTGWSQWYVLAGILILTASYTLLGGLSSVMWTDAIQCVMLIGGGVLLFFVALDKIPGGWEAMTLAAPDRFHLYRPATDEEAPFLGLILASFGVFLFYQSSNQVMVQRILSARSTWDGMMGLVFAGFINIIRPLVTCLLGLIVYHWLDVMHQGPSLLPNRQDQAFPYSLAVFAPSGLRGIILAGFFAAVMASVSALTNSVATIFSLDVYHRFWRKKAGDKELITTGQVSGGLALLIAAVVSPIVANVGMFKYFQTGVTYMATPFISVLLMGIFWKRTTYAGAVAGMLGGLVIQIALALLIWALDSKINWLYVAGMAQALTMLLIAVVSLYTTPPTTEQYKPFLWRFSWLRELEEGTQVRPWWQQVKFWFGLYAVAWCYIYWRFW</sequence>
<evidence type="ECO:0000313" key="8">
    <source>
        <dbReference type="EMBL" id="KAA9346753.1"/>
    </source>
</evidence>
<dbReference type="InterPro" id="IPR001734">
    <property type="entry name" value="Na/solute_symporter"/>
</dbReference>
<evidence type="ECO:0000256" key="2">
    <source>
        <dbReference type="ARBA" id="ARBA00006434"/>
    </source>
</evidence>
<feature type="transmembrane region" description="Helical" evidence="7">
    <location>
        <begin position="386"/>
        <end position="406"/>
    </location>
</feature>
<dbReference type="GO" id="GO:0005412">
    <property type="term" value="F:D-glucose:sodium symporter activity"/>
    <property type="evidence" value="ECO:0007669"/>
    <property type="project" value="TreeGrafter"/>
</dbReference>
<dbReference type="PANTHER" id="PTHR11819">
    <property type="entry name" value="SOLUTE CARRIER FAMILY 5"/>
    <property type="match status" value="1"/>
</dbReference>
<feature type="transmembrane region" description="Helical" evidence="7">
    <location>
        <begin position="88"/>
        <end position="108"/>
    </location>
</feature>
<dbReference type="PROSITE" id="PS00457">
    <property type="entry name" value="NA_SOLUT_SYMP_2"/>
    <property type="match status" value="1"/>
</dbReference>
<reference evidence="8 9" key="1">
    <citation type="submission" date="2019-09" db="EMBL/GenBank/DDBJ databases">
        <title>Genome Sequence of Larkinella sp MA1.</title>
        <authorList>
            <person name="Srinivasan S."/>
        </authorList>
    </citation>
    <scope>NUCLEOTIDE SEQUENCE [LARGE SCALE GENOMIC DNA]</scope>
    <source>
        <strain evidence="8 9">MA1</strain>
    </source>
</reference>
<feature type="transmembrane region" description="Helical" evidence="7">
    <location>
        <begin position="521"/>
        <end position="539"/>
    </location>
</feature>
<dbReference type="InterPro" id="IPR018212">
    <property type="entry name" value="Na/solute_symporter_CS"/>
</dbReference>
<feature type="transmembrane region" description="Helical" evidence="7">
    <location>
        <begin position="192"/>
        <end position="209"/>
    </location>
</feature>
<dbReference type="InterPro" id="IPR038377">
    <property type="entry name" value="Na/Glc_symporter_sf"/>
</dbReference>
<comment type="subcellular location">
    <subcellularLocation>
        <location evidence="1">Membrane</location>
        <topology evidence="1">Multi-pass membrane protein</topology>
    </subcellularLocation>
</comment>
<feature type="transmembrane region" description="Helical" evidence="7">
    <location>
        <begin position="336"/>
        <end position="365"/>
    </location>
</feature>
<feature type="transmembrane region" description="Helical" evidence="7">
    <location>
        <begin position="238"/>
        <end position="254"/>
    </location>
</feature>
<feature type="transmembrane region" description="Helical" evidence="7">
    <location>
        <begin position="12"/>
        <end position="34"/>
    </location>
</feature>
<feature type="transmembrane region" description="Helical" evidence="7">
    <location>
        <begin position="161"/>
        <end position="180"/>
    </location>
</feature>
<keyword evidence="3 7" id="KW-0812">Transmembrane</keyword>
<evidence type="ECO:0000256" key="1">
    <source>
        <dbReference type="ARBA" id="ARBA00004141"/>
    </source>
</evidence>
<keyword evidence="9" id="KW-1185">Reference proteome</keyword>
<keyword evidence="4 7" id="KW-1133">Transmembrane helix</keyword>
<evidence type="ECO:0000313" key="9">
    <source>
        <dbReference type="Proteomes" id="UP000326344"/>
    </source>
</evidence>
<feature type="transmembrane region" description="Helical" evidence="7">
    <location>
        <begin position="54"/>
        <end position="76"/>
    </location>
</feature>
<feature type="transmembrane region" description="Helical" evidence="7">
    <location>
        <begin position="437"/>
        <end position="459"/>
    </location>
</feature>
<evidence type="ECO:0000256" key="5">
    <source>
        <dbReference type="ARBA" id="ARBA00023136"/>
    </source>
</evidence>
<organism evidence="8 9">
    <name type="scientific">Larkinella humicola</name>
    <dbReference type="NCBI Taxonomy" id="2607654"/>
    <lineage>
        <taxon>Bacteria</taxon>
        <taxon>Pseudomonadati</taxon>
        <taxon>Bacteroidota</taxon>
        <taxon>Cytophagia</taxon>
        <taxon>Cytophagales</taxon>
        <taxon>Spirosomataceae</taxon>
        <taxon>Larkinella</taxon>
    </lineage>
</organism>
<proteinExistence type="inferred from homology"/>
<accession>A0A5N1J9I7</accession>
<keyword evidence="5 7" id="KW-0472">Membrane</keyword>
<dbReference type="AlphaFoldDB" id="A0A5N1J9I7"/>
<name>A0A5N1J9I7_9BACT</name>